<reference evidence="1" key="1">
    <citation type="submission" date="2016-03" db="EMBL/GenBank/DDBJ databases">
        <title>Draft genome sequence of Rosellinia necatrix.</title>
        <authorList>
            <person name="Kanematsu S."/>
        </authorList>
    </citation>
    <scope>NUCLEOTIDE SEQUENCE [LARGE SCALE GENOMIC DNA]</scope>
    <source>
        <strain evidence="1">W97</strain>
    </source>
</reference>
<dbReference type="OrthoDB" id="4776160at2759"/>
<dbReference type="EMBL" id="DF977454">
    <property type="protein sequence ID" value="GAP87562.2"/>
    <property type="molecule type" value="Genomic_DNA"/>
</dbReference>
<sequence>MGTESGWTLLAHEDKAVVLGALGRYKKAEDIMRYILPIATQNTGADLISVLFGRQVLATLLIRQHQFKEAEDILVNVAGRQTTMSSRRGNYHPDRIASLIELARCYQLQGKLGESIEVCDEAIQALKEITVSQTHIHGNTGRSALEND</sequence>
<proteinExistence type="predicted"/>
<dbReference type="Gene3D" id="1.25.40.10">
    <property type="entry name" value="Tetratricopeptide repeat domain"/>
    <property type="match status" value="1"/>
</dbReference>
<name>A0A1W2THF7_ROSNE</name>
<evidence type="ECO:0000313" key="2">
    <source>
        <dbReference type="Proteomes" id="UP000054516"/>
    </source>
</evidence>
<dbReference type="STRING" id="77044.A0A1W2THF7"/>
<keyword evidence="2" id="KW-1185">Reference proteome</keyword>
<dbReference type="SUPFAM" id="SSF48452">
    <property type="entry name" value="TPR-like"/>
    <property type="match status" value="1"/>
</dbReference>
<dbReference type="AlphaFoldDB" id="A0A1W2THF7"/>
<organism evidence="1">
    <name type="scientific">Rosellinia necatrix</name>
    <name type="common">White root-rot fungus</name>
    <dbReference type="NCBI Taxonomy" id="77044"/>
    <lineage>
        <taxon>Eukaryota</taxon>
        <taxon>Fungi</taxon>
        <taxon>Dikarya</taxon>
        <taxon>Ascomycota</taxon>
        <taxon>Pezizomycotina</taxon>
        <taxon>Sordariomycetes</taxon>
        <taxon>Xylariomycetidae</taxon>
        <taxon>Xylariales</taxon>
        <taxon>Xylariaceae</taxon>
        <taxon>Rosellinia</taxon>
    </lineage>
</organism>
<dbReference type="Proteomes" id="UP000054516">
    <property type="component" value="Unassembled WGS sequence"/>
</dbReference>
<accession>A0A1W2THF7</accession>
<evidence type="ECO:0000313" key="1">
    <source>
        <dbReference type="EMBL" id="GAP87562.2"/>
    </source>
</evidence>
<protein>
    <submittedName>
        <fullName evidence="1">Putative tetratricopeptide repeat domain-containing protein</fullName>
    </submittedName>
</protein>
<dbReference type="InterPro" id="IPR011990">
    <property type="entry name" value="TPR-like_helical_dom_sf"/>
</dbReference>
<gene>
    <name evidence="1" type="ORF">SAMD00023353_0900260</name>
</gene>